<evidence type="ECO:0008006" key="3">
    <source>
        <dbReference type="Google" id="ProtNLM"/>
    </source>
</evidence>
<name>A0A8T0R009_PANVG</name>
<dbReference type="PANTHER" id="PTHR11697">
    <property type="entry name" value="GENERAL TRANSCRIPTION FACTOR 2-RELATED ZINC FINGER PROTEIN"/>
    <property type="match status" value="1"/>
</dbReference>
<proteinExistence type="predicted"/>
<sequence>MDSWCLCILLGGACIRVVLRTFSLLHNTGIVCYQKKKKSRRVVALFRLAPRPSAPLDASVGRPGAPSAYSRLLRVSAGGQRCTDGESGSNSGAGTAARRPTQVVCFFCLDLSLSSTWRSLSNWQGSDADFSDDDLSNIKDQLAIETFILRVRRVDDFTGCCDFESFAVKMVETKRHRMFPLVYRLVELALLLPVATTYVERVFVVMQIIKTERRNKIRLAQ</sequence>
<comment type="caution">
    <text evidence="1">The sequence shown here is derived from an EMBL/GenBank/DDBJ whole genome shotgun (WGS) entry which is preliminary data.</text>
</comment>
<keyword evidence="2" id="KW-1185">Reference proteome</keyword>
<dbReference type="AlphaFoldDB" id="A0A8T0R009"/>
<dbReference type="Proteomes" id="UP000823388">
    <property type="component" value="Chromosome 6N"/>
</dbReference>
<evidence type="ECO:0000313" key="1">
    <source>
        <dbReference type="EMBL" id="KAG2578489.1"/>
    </source>
</evidence>
<dbReference type="PANTHER" id="PTHR11697:SF230">
    <property type="entry name" value="ZINC FINGER, MYM DOMAIN CONTAINING 1"/>
    <property type="match status" value="1"/>
</dbReference>
<evidence type="ECO:0000313" key="2">
    <source>
        <dbReference type="Proteomes" id="UP000823388"/>
    </source>
</evidence>
<accession>A0A8T0R009</accession>
<gene>
    <name evidence="1" type="ORF">PVAP13_6NG211106</name>
</gene>
<protein>
    <recommendedName>
        <fullName evidence="3">HAT C-terminal dimerisation domain-containing protein</fullName>
    </recommendedName>
</protein>
<organism evidence="1 2">
    <name type="scientific">Panicum virgatum</name>
    <name type="common">Blackwell switchgrass</name>
    <dbReference type="NCBI Taxonomy" id="38727"/>
    <lineage>
        <taxon>Eukaryota</taxon>
        <taxon>Viridiplantae</taxon>
        <taxon>Streptophyta</taxon>
        <taxon>Embryophyta</taxon>
        <taxon>Tracheophyta</taxon>
        <taxon>Spermatophyta</taxon>
        <taxon>Magnoliopsida</taxon>
        <taxon>Liliopsida</taxon>
        <taxon>Poales</taxon>
        <taxon>Poaceae</taxon>
        <taxon>PACMAD clade</taxon>
        <taxon>Panicoideae</taxon>
        <taxon>Panicodae</taxon>
        <taxon>Paniceae</taxon>
        <taxon>Panicinae</taxon>
        <taxon>Panicum</taxon>
        <taxon>Panicum sect. Hiantes</taxon>
    </lineage>
</organism>
<dbReference type="InterPro" id="IPR055298">
    <property type="entry name" value="AtLOH3-like"/>
</dbReference>
<reference evidence="1" key="1">
    <citation type="submission" date="2020-05" db="EMBL/GenBank/DDBJ databases">
        <title>WGS assembly of Panicum virgatum.</title>
        <authorList>
            <person name="Lovell J.T."/>
            <person name="Jenkins J."/>
            <person name="Shu S."/>
            <person name="Juenger T.E."/>
            <person name="Schmutz J."/>
        </authorList>
    </citation>
    <scope>NUCLEOTIDE SEQUENCE</scope>
    <source>
        <strain evidence="1">AP13</strain>
    </source>
</reference>
<dbReference type="EMBL" id="CM029048">
    <property type="protein sequence ID" value="KAG2578489.1"/>
    <property type="molecule type" value="Genomic_DNA"/>
</dbReference>